<keyword evidence="2" id="KW-1185">Reference proteome</keyword>
<comment type="caution">
    <text evidence="1">The sequence shown here is derived from an EMBL/GenBank/DDBJ whole genome shotgun (WGS) entry which is preliminary data.</text>
</comment>
<proteinExistence type="predicted"/>
<evidence type="ECO:0000313" key="2">
    <source>
        <dbReference type="Proteomes" id="UP000680304"/>
    </source>
</evidence>
<reference evidence="1 2" key="1">
    <citation type="submission" date="2021-04" db="EMBL/GenBank/DDBJ databases">
        <title>Draft genome sequence of Paenibacillus cisolokensis, LC2-13A.</title>
        <authorList>
            <person name="Uke A."/>
            <person name="Chhe C."/>
            <person name="Baramee S."/>
            <person name="Kosugi A."/>
        </authorList>
    </citation>
    <scope>NUCLEOTIDE SEQUENCE [LARGE SCALE GENOMIC DNA]</scope>
    <source>
        <strain evidence="1 2">LC2-13A</strain>
    </source>
</reference>
<evidence type="ECO:0000313" key="1">
    <source>
        <dbReference type="EMBL" id="GIQ64198.1"/>
    </source>
</evidence>
<sequence>MSMAKRLVPTSLKNRLFAAFLLLILIPYSLLQLRNFNIIQSTFETNIGSQNKYQLEQLKTNFEELKSTVLKTVFQMEKDSRIRLVLQNANAYTAETRFEIVSDKFRDMINNLQQPDDSIYITLTDLQGAVYASYETNNLLANGKIEHDRQMENMLRNKTAYVWDTGKDEVHAAVSGRSTLLTFYSLLGDAAEPPLGFIRVSIDYEKWLKNVVKNFPVQQSFFIVNAGGEVLARTNQSLALHSERLLASLRQKSDADYVTDANRSVIVTDIGIPSMDWYLVSQFSLDWFFGDLKRSTVNFL</sequence>
<evidence type="ECO:0008006" key="3">
    <source>
        <dbReference type="Google" id="ProtNLM"/>
    </source>
</evidence>
<name>A0ABQ4N7M6_9BACL</name>
<gene>
    <name evidence="1" type="ORF">PACILC2_27660</name>
</gene>
<organism evidence="1 2">
    <name type="scientific">Paenibacillus cisolokensis</name>
    <dbReference type="NCBI Taxonomy" id="1658519"/>
    <lineage>
        <taxon>Bacteria</taxon>
        <taxon>Bacillati</taxon>
        <taxon>Bacillota</taxon>
        <taxon>Bacilli</taxon>
        <taxon>Bacillales</taxon>
        <taxon>Paenibacillaceae</taxon>
        <taxon>Paenibacillus</taxon>
    </lineage>
</organism>
<dbReference type="EMBL" id="BOVJ01000082">
    <property type="protein sequence ID" value="GIQ64198.1"/>
    <property type="molecule type" value="Genomic_DNA"/>
</dbReference>
<dbReference type="Proteomes" id="UP000680304">
    <property type="component" value="Unassembled WGS sequence"/>
</dbReference>
<protein>
    <recommendedName>
        <fullName evidence="3">Cache domain-containing protein</fullName>
    </recommendedName>
</protein>
<accession>A0ABQ4N7M6</accession>